<organism evidence="3 4">
    <name type="scientific">Carex littledalei</name>
    <dbReference type="NCBI Taxonomy" id="544730"/>
    <lineage>
        <taxon>Eukaryota</taxon>
        <taxon>Viridiplantae</taxon>
        <taxon>Streptophyta</taxon>
        <taxon>Embryophyta</taxon>
        <taxon>Tracheophyta</taxon>
        <taxon>Spermatophyta</taxon>
        <taxon>Magnoliopsida</taxon>
        <taxon>Liliopsida</taxon>
        <taxon>Poales</taxon>
        <taxon>Cyperaceae</taxon>
        <taxon>Cyperoideae</taxon>
        <taxon>Cariceae</taxon>
        <taxon>Carex</taxon>
        <taxon>Carex subgen. Euthyceras</taxon>
    </lineage>
</organism>
<evidence type="ECO:0000313" key="3">
    <source>
        <dbReference type="EMBL" id="KAF3339422.1"/>
    </source>
</evidence>
<name>A0A833RDU0_9POAL</name>
<protein>
    <submittedName>
        <fullName evidence="3">Inversin-like protein</fullName>
    </submittedName>
</protein>
<dbReference type="Proteomes" id="UP000623129">
    <property type="component" value="Unassembled WGS sequence"/>
</dbReference>
<dbReference type="OrthoDB" id="1847170at2759"/>
<evidence type="ECO:0000256" key="1">
    <source>
        <dbReference type="PROSITE-ProRule" id="PRU00023"/>
    </source>
</evidence>
<accession>A0A833RDU0</accession>
<dbReference type="Pfam" id="PF00023">
    <property type="entry name" value="Ank"/>
    <property type="match status" value="1"/>
</dbReference>
<dbReference type="InterPro" id="IPR036770">
    <property type="entry name" value="Ankyrin_rpt-contain_sf"/>
</dbReference>
<proteinExistence type="predicted"/>
<keyword evidence="1" id="KW-0040">ANK repeat</keyword>
<dbReference type="InterPro" id="IPR002110">
    <property type="entry name" value="Ankyrin_rpt"/>
</dbReference>
<dbReference type="PANTHER" id="PTHR24121:SF26">
    <property type="entry name" value="PGG DOMAIN-CONTAINING PROTEIN"/>
    <property type="match status" value="1"/>
</dbReference>
<dbReference type="Pfam" id="PF12796">
    <property type="entry name" value="Ank_2"/>
    <property type="match status" value="2"/>
</dbReference>
<evidence type="ECO:0000256" key="2">
    <source>
        <dbReference type="SAM" id="MobiDB-lite"/>
    </source>
</evidence>
<gene>
    <name evidence="3" type="ORF">FCM35_KLT16893</name>
</gene>
<dbReference type="PANTHER" id="PTHR24121">
    <property type="entry name" value="NO MECHANORECEPTOR POTENTIAL C, ISOFORM D-RELATED"/>
    <property type="match status" value="1"/>
</dbReference>
<dbReference type="Gene3D" id="1.25.40.20">
    <property type="entry name" value="Ankyrin repeat-containing domain"/>
    <property type="match status" value="1"/>
</dbReference>
<keyword evidence="4" id="KW-1185">Reference proteome</keyword>
<dbReference type="EMBL" id="SWLB01000004">
    <property type="protein sequence ID" value="KAF3339422.1"/>
    <property type="molecule type" value="Genomic_DNA"/>
</dbReference>
<dbReference type="AlphaFoldDB" id="A0A833RDU0"/>
<dbReference type="SMART" id="SM00248">
    <property type="entry name" value="ANK"/>
    <property type="match status" value="5"/>
</dbReference>
<dbReference type="PROSITE" id="PS50088">
    <property type="entry name" value="ANK_REPEAT"/>
    <property type="match status" value="3"/>
</dbReference>
<feature type="repeat" description="ANK" evidence="1">
    <location>
        <begin position="275"/>
        <end position="297"/>
    </location>
</feature>
<evidence type="ECO:0000313" key="4">
    <source>
        <dbReference type="Proteomes" id="UP000623129"/>
    </source>
</evidence>
<feature type="repeat" description="ANK" evidence="1">
    <location>
        <begin position="113"/>
        <end position="145"/>
    </location>
</feature>
<dbReference type="PROSITE" id="PS50297">
    <property type="entry name" value="ANK_REP_REGION"/>
    <property type="match status" value="3"/>
</dbReference>
<comment type="caution">
    <text evidence="3">The sequence shown here is derived from an EMBL/GenBank/DDBJ whole genome shotgun (WGS) entry which is preliminary data.</text>
</comment>
<feature type="repeat" description="ANK" evidence="1">
    <location>
        <begin position="158"/>
        <end position="190"/>
    </location>
</feature>
<sequence>MAESDHSSEIQEESPYQAPNSHLAAEEEQRINPELLRAIVNGDLMLFKSILGIEGEPIDIESIRESNGGNNGLRGVAYGENTALHVVAGVMEKSSQIPIFQMFLFSVVAIAFYEETPLHCAANAGNIHMVSLLVEFAREQGREDPEKLKRVLWARNKVGETALHEAARSGYSGIVKELLRADETLACLEDDNGISPLYLAVFAGCHDVVQQLIDATPLNAETITRAILDWNQSLAAKTDKARNTPLHYAALIGNTYAVKKLLLKDTGPVYRKNLSGSFPVHLAAEAGNVKVIKELLSMCPDVGELLDKEKRNFLHVAVEKKKIEK</sequence>
<dbReference type="SUPFAM" id="SSF48403">
    <property type="entry name" value="Ankyrin repeat"/>
    <property type="match status" value="1"/>
</dbReference>
<feature type="region of interest" description="Disordered" evidence="2">
    <location>
        <begin position="1"/>
        <end position="27"/>
    </location>
</feature>
<reference evidence="3" key="1">
    <citation type="submission" date="2020-01" db="EMBL/GenBank/DDBJ databases">
        <title>Genome sequence of Kobresia littledalei, the first chromosome-level genome in the family Cyperaceae.</title>
        <authorList>
            <person name="Qu G."/>
        </authorList>
    </citation>
    <scope>NUCLEOTIDE SEQUENCE</scope>
    <source>
        <strain evidence="3">C.B.Clarke</strain>
        <tissue evidence="3">Leaf</tissue>
    </source>
</reference>